<dbReference type="InterPro" id="IPR016181">
    <property type="entry name" value="Acyl_CoA_acyltransferase"/>
</dbReference>
<name>A0A1E1KE30_9HELO</name>
<feature type="domain" description="LYC1 C-terminal" evidence="1">
    <location>
        <begin position="180"/>
        <end position="385"/>
    </location>
</feature>
<evidence type="ECO:0000313" key="3">
    <source>
        <dbReference type="Proteomes" id="UP000178912"/>
    </source>
</evidence>
<dbReference type="PANTHER" id="PTHR34815:SF4">
    <property type="entry name" value="N-ACETYLTRANSFERASE DOMAIN-CONTAINING PROTEIN"/>
    <property type="match status" value="1"/>
</dbReference>
<keyword evidence="3" id="KW-1185">Reference proteome</keyword>
<evidence type="ECO:0000313" key="2">
    <source>
        <dbReference type="EMBL" id="CZS96298.1"/>
    </source>
</evidence>
<dbReference type="Pfam" id="PF22998">
    <property type="entry name" value="GNAT_LYC1-like"/>
    <property type="match status" value="1"/>
</dbReference>
<dbReference type="AlphaFoldDB" id="A0A1E1KE30"/>
<dbReference type="Gene3D" id="3.40.630.30">
    <property type="match status" value="1"/>
</dbReference>
<dbReference type="OrthoDB" id="2020070at2759"/>
<evidence type="ECO:0000259" key="1">
    <source>
        <dbReference type="Pfam" id="PF22998"/>
    </source>
</evidence>
<accession>A0A1E1KE30</accession>
<dbReference type="PANTHER" id="PTHR34815">
    <property type="entry name" value="LYSINE ACETYLTRANSFERASE"/>
    <property type="match status" value="1"/>
</dbReference>
<dbReference type="Proteomes" id="UP000178912">
    <property type="component" value="Unassembled WGS sequence"/>
</dbReference>
<proteinExistence type="predicted"/>
<sequence length="385" mass="43182">MGSYTPTNASIDLPDSKSPSLILTNPTPEEKIETWNLNAVNWGTALPLPDYIEREQYLTTVPLAENGGVTHWVLVDRNLPPNKRPVLASCESLRKPILVAKGGVITEGITHGIGSVFSAPKFRGRGYASRMLKELAPVLKTWQVDPNTPERQSCPFSILYSDIGTKYYAKFGWDTYPSTHFAFPPAASSTSRTDIRPLTSADIPALCAKDEEYLRKQLDIEAKDGKTHVALIPNHDSMQWHHKREEFVTSKIFKKSPTIKGAITGEPGSQVWAVWTRAFYGPLDPKSGNTLHILRLVIEDERDEEGNVEKLKGILQIAQAEAQEWQLNEVDVWNPSEYLKGLVEKTGVESRFVVRDAESIASLMWYGEGDKEDVRWVANEKFGWC</sequence>
<gene>
    <name evidence="2" type="ORF">RAG0_05680</name>
</gene>
<dbReference type="InterPro" id="IPR053013">
    <property type="entry name" value="LAT"/>
</dbReference>
<dbReference type="InterPro" id="IPR055100">
    <property type="entry name" value="GNAT_LYC1-like"/>
</dbReference>
<dbReference type="EMBL" id="FJUX01000026">
    <property type="protein sequence ID" value="CZS96298.1"/>
    <property type="molecule type" value="Genomic_DNA"/>
</dbReference>
<dbReference type="CDD" id="cd04301">
    <property type="entry name" value="NAT_SF"/>
    <property type="match status" value="1"/>
</dbReference>
<protein>
    <recommendedName>
        <fullName evidence="1">LYC1 C-terminal domain-containing protein</fullName>
    </recommendedName>
</protein>
<organism evidence="2 3">
    <name type="scientific">Rhynchosporium agropyri</name>
    <dbReference type="NCBI Taxonomy" id="914238"/>
    <lineage>
        <taxon>Eukaryota</taxon>
        <taxon>Fungi</taxon>
        <taxon>Dikarya</taxon>
        <taxon>Ascomycota</taxon>
        <taxon>Pezizomycotina</taxon>
        <taxon>Leotiomycetes</taxon>
        <taxon>Helotiales</taxon>
        <taxon>Ploettnerulaceae</taxon>
        <taxon>Rhynchosporium</taxon>
    </lineage>
</organism>
<dbReference type="SUPFAM" id="SSF55729">
    <property type="entry name" value="Acyl-CoA N-acyltransferases (Nat)"/>
    <property type="match status" value="1"/>
</dbReference>
<reference evidence="3" key="1">
    <citation type="submission" date="2016-03" db="EMBL/GenBank/DDBJ databases">
        <authorList>
            <person name="Guldener U."/>
        </authorList>
    </citation>
    <scope>NUCLEOTIDE SEQUENCE [LARGE SCALE GENOMIC DNA]</scope>
    <source>
        <strain evidence="3">04CH-RAC-A.6.1</strain>
    </source>
</reference>